<dbReference type="GO" id="GO:0004553">
    <property type="term" value="F:hydrolase activity, hydrolyzing O-glycosyl compounds"/>
    <property type="evidence" value="ECO:0007669"/>
    <property type="project" value="TreeGrafter"/>
</dbReference>
<comment type="caution">
    <text evidence="3">The sequence shown here is derived from an EMBL/GenBank/DDBJ whole genome shotgun (WGS) entry which is preliminary data.</text>
</comment>
<feature type="signal peptide" evidence="2">
    <location>
        <begin position="1"/>
        <end position="34"/>
    </location>
</feature>
<evidence type="ECO:0000256" key="2">
    <source>
        <dbReference type="SAM" id="SignalP"/>
    </source>
</evidence>
<accession>A0A543J3S0</accession>
<dbReference type="InterPro" id="IPR051923">
    <property type="entry name" value="Glycosyl_Hydrolase_39"/>
</dbReference>
<reference evidence="3 4" key="1">
    <citation type="submission" date="2019-06" db="EMBL/GenBank/DDBJ databases">
        <title>Sequencing the genomes of 1000 actinobacteria strains.</title>
        <authorList>
            <person name="Klenk H.-P."/>
        </authorList>
    </citation>
    <scope>NUCLEOTIDE SEQUENCE [LARGE SCALE GENOMIC DNA]</scope>
    <source>
        <strain evidence="3 4">DSM 43186</strain>
    </source>
</reference>
<dbReference type="Proteomes" id="UP000319213">
    <property type="component" value="Unassembled WGS sequence"/>
</dbReference>
<dbReference type="EMBL" id="VFPQ01000001">
    <property type="protein sequence ID" value="TQM77464.1"/>
    <property type="molecule type" value="Genomic_DNA"/>
</dbReference>
<evidence type="ECO:0000256" key="1">
    <source>
        <dbReference type="SAM" id="MobiDB-lite"/>
    </source>
</evidence>
<feature type="chain" id="PRO_5038642705" evidence="2">
    <location>
        <begin position="35"/>
        <end position="453"/>
    </location>
</feature>
<protein>
    <submittedName>
        <fullName evidence="3">Glycosyl hydrolase family 39</fullName>
    </submittedName>
</protein>
<dbReference type="PANTHER" id="PTHR12631:SF10">
    <property type="entry name" value="BETA-XYLOSIDASE-LIKE PROTEIN-RELATED"/>
    <property type="match status" value="1"/>
</dbReference>
<feature type="compositionally biased region" description="Pro residues" evidence="1">
    <location>
        <begin position="54"/>
        <end position="64"/>
    </location>
</feature>
<organism evidence="3 4">
    <name type="scientific">Thermopolyspora flexuosa</name>
    <dbReference type="NCBI Taxonomy" id="103836"/>
    <lineage>
        <taxon>Bacteria</taxon>
        <taxon>Bacillati</taxon>
        <taxon>Actinomycetota</taxon>
        <taxon>Actinomycetes</taxon>
        <taxon>Streptosporangiales</taxon>
        <taxon>Streptosporangiaceae</taxon>
        <taxon>Thermopolyspora</taxon>
    </lineage>
</organism>
<evidence type="ECO:0000313" key="4">
    <source>
        <dbReference type="Proteomes" id="UP000319213"/>
    </source>
</evidence>
<dbReference type="PANTHER" id="PTHR12631">
    <property type="entry name" value="ALPHA-L-IDURONIDASE"/>
    <property type="match status" value="1"/>
</dbReference>
<dbReference type="RefSeq" id="WP_229788507.1">
    <property type="nucleotide sequence ID" value="NZ_BMPV01000002.1"/>
</dbReference>
<dbReference type="AlphaFoldDB" id="A0A543J3S0"/>
<keyword evidence="3" id="KW-0378">Hydrolase</keyword>
<proteinExistence type="predicted"/>
<gene>
    <name evidence="3" type="ORF">FHX40_4228</name>
</gene>
<name>A0A543J3S0_9ACTN</name>
<keyword evidence="4" id="KW-1185">Reference proteome</keyword>
<dbReference type="Gene3D" id="3.20.20.80">
    <property type="entry name" value="Glycosidases"/>
    <property type="match status" value="1"/>
</dbReference>
<feature type="region of interest" description="Disordered" evidence="1">
    <location>
        <begin position="32"/>
        <end position="70"/>
    </location>
</feature>
<dbReference type="InterPro" id="IPR017853">
    <property type="entry name" value="GH"/>
</dbReference>
<feature type="compositionally biased region" description="Low complexity" evidence="1">
    <location>
        <begin position="32"/>
        <end position="53"/>
    </location>
</feature>
<sequence>MTSFPGEVRHGARRPLWRAALAAALLAVSLASCSSEPPRPSGEPSATPSAAPGTEPPPAEPPPVAKDWPRWGFTHTQYSVDNETMTAAEGVTRAFRRAPMLQNQHIMGFGASNPEPSPGRYDWRSLDSRLQVIDRSGGLPVITLCCAPDWMKGGRPGETDWNRLTEAPLPEHYDDFANLAAEVAKRYPHVRHYLVWNEFKGFYRHGRPDAEAYTALYNKVYAALKEVDPDIQVGGPYLPINSHTDGPDRRLRGPWGVVDGATLDALEYWLEHKAGADFIVVDGASVTEEHDLLPDEFGALAKFDAVTRWLREKSGNLPVWWAEWYVEPEEERWDERHRLAVQTVAMMEFARSGAATALYWSPQRQGGACPGCLWRPRTATPLPAYELLGNFVRWFPAGVELEPVTSSNPAVRVLAQRHRMVMVNTTGEAVVADVDGKTHRFGPYEIIWSERTT</sequence>
<evidence type="ECO:0000313" key="3">
    <source>
        <dbReference type="EMBL" id="TQM77464.1"/>
    </source>
</evidence>
<keyword evidence="2" id="KW-0732">Signal</keyword>
<dbReference type="SUPFAM" id="SSF51445">
    <property type="entry name" value="(Trans)glycosidases"/>
    <property type="match status" value="1"/>
</dbReference>